<evidence type="ECO:0000256" key="1">
    <source>
        <dbReference type="SAM" id="SignalP"/>
    </source>
</evidence>
<dbReference type="RefSeq" id="WP_048634976.1">
    <property type="nucleotide sequence ID" value="NZ_CVQQ01000025.1"/>
</dbReference>
<protein>
    <recommendedName>
        <fullName evidence="4">SH3 domain-containing protein</fullName>
    </recommendedName>
</protein>
<organism evidence="2 3">
    <name type="scientific">Mycolicibacterium aurum</name>
    <name type="common">Mycobacterium aurum</name>
    <dbReference type="NCBI Taxonomy" id="1791"/>
    <lineage>
        <taxon>Bacteria</taxon>
        <taxon>Bacillati</taxon>
        <taxon>Actinomycetota</taxon>
        <taxon>Actinomycetes</taxon>
        <taxon>Mycobacteriales</taxon>
        <taxon>Mycobacteriaceae</taxon>
        <taxon>Mycolicibacterium</taxon>
    </lineage>
</organism>
<dbReference type="AlphaFoldDB" id="A0A3S4T6A6"/>
<keyword evidence="1" id="KW-0732">Signal</keyword>
<gene>
    <name evidence="2" type="ORF">NCTC10437_00999</name>
</gene>
<accession>A0A3S4T6A6</accession>
<dbReference type="OrthoDB" id="4748352at2"/>
<dbReference type="EMBL" id="LR134356">
    <property type="protein sequence ID" value="VEG51886.1"/>
    <property type="molecule type" value="Genomic_DNA"/>
</dbReference>
<dbReference type="STRING" id="1791.GCA_001049355_05132"/>
<evidence type="ECO:0000313" key="2">
    <source>
        <dbReference type="EMBL" id="VEG51886.1"/>
    </source>
</evidence>
<evidence type="ECO:0008006" key="4">
    <source>
        <dbReference type="Google" id="ProtNLM"/>
    </source>
</evidence>
<sequence length="99" mass="9979">MKHTAMFAGATAALIAATVGLAAPASAGPAGPGSARHTINELEKLGNLVIVQRLSDAPLTRASVVSVQPGAQIRDSVWNAVDDGDYAGIGGQVVYVAVR</sequence>
<feature type="signal peptide" evidence="1">
    <location>
        <begin position="1"/>
        <end position="27"/>
    </location>
</feature>
<reference evidence="2 3" key="1">
    <citation type="submission" date="2018-12" db="EMBL/GenBank/DDBJ databases">
        <authorList>
            <consortium name="Pathogen Informatics"/>
        </authorList>
    </citation>
    <scope>NUCLEOTIDE SEQUENCE [LARGE SCALE GENOMIC DNA]</scope>
    <source>
        <strain evidence="2 3">NCTC10437</strain>
    </source>
</reference>
<name>A0A3S4T6A6_MYCAU</name>
<feature type="chain" id="PRO_5038578370" description="SH3 domain-containing protein" evidence="1">
    <location>
        <begin position="28"/>
        <end position="99"/>
    </location>
</feature>
<dbReference type="KEGG" id="mauu:NCTC10437_00999"/>
<keyword evidence="3" id="KW-1185">Reference proteome</keyword>
<proteinExistence type="predicted"/>
<dbReference type="Proteomes" id="UP000279306">
    <property type="component" value="Chromosome"/>
</dbReference>
<evidence type="ECO:0000313" key="3">
    <source>
        <dbReference type="Proteomes" id="UP000279306"/>
    </source>
</evidence>